<proteinExistence type="predicted"/>
<dbReference type="EMBL" id="SMKW01000002">
    <property type="protein sequence ID" value="TDD56027.1"/>
    <property type="molecule type" value="Genomic_DNA"/>
</dbReference>
<organism evidence="2 3">
    <name type="scientific">Saccharopolyspora elongata</name>
    <dbReference type="NCBI Taxonomy" id="2530387"/>
    <lineage>
        <taxon>Bacteria</taxon>
        <taxon>Bacillati</taxon>
        <taxon>Actinomycetota</taxon>
        <taxon>Actinomycetes</taxon>
        <taxon>Pseudonocardiales</taxon>
        <taxon>Pseudonocardiaceae</taxon>
        <taxon>Saccharopolyspora</taxon>
    </lineage>
</organism>
<feature type="region of interest" description="Disordered" evidence="1">
    <location>
        <begin position="83"/>
        <end position="104"/>
    </location>
</feature>
<reference evidence="2 3" key="1">
    <citation type="submission" date="2019-03" db="EMBL/GenBank/DDBJ databases">
        <title>Draft genome sequences of novel Actinobacteria.</title>
        <authorList>
            <person name="Sahin N."/>
            <person name="Ay H."/>
            <person name="Saygin H."/>
        </authorList>
    </citation>
    <scope>NUCLEOTIDE SEQUENCE [LARGE SCALE GENOMIC DNA]</scope>
    <source>
        <strain evidence="2 3">7K502</strain>
    </source>
</reference>
<accession>A0A4V2YNX3</accession>
<gene>
    <name evidence="2" type="ORF">E1288_02405</name>
</gene>
<evidence type="ECO:0000313" key="3">
    <source>
        <dbReference type="Proteomes" id="UP000294947"/>
    </source>
</evidence>
<dbReference type="Proteomes" id="UP000294947">
    <property type="component" value="Unassembled WGS sequence"/>
</dbReference>
<sequence length="104" mass="11631">MRRKRPHQTSASHVRGNLKAQGLLVTEDKFVFSTSATTKNRSNLYISDRAGCFRAPSMSEGMTTYGDNAYLLFGSGAQVYEHKTTNPVKKHHRAKTSKLTSDRP</sequence>
<dbReference type="OrthoDB" id="4537321at2"/>
<evidence type="ECO:0000256" key="1">
    <source>
        <dbReference type="SAM" id="MobiDB-lite"/>
    </source>
</evidence>
<comment type="caution">
    <text evidence="2">The sequence shown here is derived from an EMBL/GenBank/DDBJ whole genome shotgun (WGS) entry which is preliminary data.</text>
</comment>
<name>A0A4V2YNX3_9PSEU</name>
<evidence type="ECO:0000313" key="2">
    <source>
        <dbReference type="EMBL" id="TDD56027.1"/>
    </source>
</evidence>
<keyword evidence="3" id="KW-1185">Reference proteome</keyword>
<dbReference type="AlphaFoldDB" id="A0A4V2YNX3"/>
<dbReference type="RefSeq" id="WP_132479968.1">
    <property type="nucleotide sequence ID" value="NZ_SMKW01000002.1"/>
</dbReference>
<protein>
    <submittedName>
        <fullName evidence="2">Uncharacterized protein</fullName>
    </submittedName>
</protein>